<dbReference type="Gene3D" id="3.40.50.150">
    <property type="entry name" value="Vaccinia Virus protein VP39"/>
    <property type="match status" value="1"/>
</dbReference>
<dbReference type="AlphaFoldDB" id="L0DHR6"/>
<dbReference type="KEGG" id="saci:Sinac_4733"/>
<evidence type="ECO:0000256" key="2">
    <source>
        <dbReference type="ARBA" id="ARBA00022679"/>
    </source>
</evidence>
<accession>L0DHR6</accession>
<evidence type="ECO:0000256" key="4">
    <source>
        <dbReference type="SAM" id="MobiDB-lite"/>
    </source>
</evidence>
<sequence>MNASEYDRMFENEDHYWWFVSRRELIVDQVGRLPLSADARLLDVGCGTGAIAVALRRFGRVFGVDASPLALERCERRGLTEVVLGSAESLPVDDDSVDVIVAADILEHLDDDLAALAEFHRTLKPGGHAVIAVPAYQALWSEHDVALMHKRRYVAEELRRRVEQAGLRPIVLTYALSFLLPMALTRLLRRKPPAHGAAPQAQLIPVPAVLNAALIRFQRLETALLRWVRLPWGLTVLAVVRKPEPDATSTRHLPAPHVVPVSQRV</sequence>
<name>L0DHR6_SINAD</name>
<protein>
    <submittedName>
        <fullName evidence="6">Methylase involved in ubiquinone/menaquinone biosynthesis</fullName>
    </submittedName>
</protein>
<reference evidence="6 7" key="1">
    <citation type="submission" date="2012-02" db="EMBL/GenBank/DDBJ databases">
        <title>Complete sequence of chromosome of Singulisphaera acidiphila DSM 18658.</title>
        <authorList>
            <consortium name="US DOE Joint Genome Institute (JGI-PGF)"/>
            <person name="Lucas S."/>
            <person name="Copeland A."/>
            <person name="Lapidus A."/>
            <person name="Glavina del Rio T."/>
            <person name="Dalin E."/>
            <person name="Tice H."/>
            <person name="Bruce D."/>
            <person name="Goodwin L."/>
            <person name="Pitluck S."/>
            <person name="Peters L."/>
            <person name="Ovchinnikova G."/>
            <person name="Chertkov O."/>
            <person name="Kyrpides N."/>
            <person name="Mavromatis K."/>
            <person name="Ivanova N."/>
            <person name="Brettin T."/>
            <person name="Detter J.C."/>
            <person name="Han C."/>
            <person name="Larimer F."/>
            <person name="Land M."/>
            <person name="Hauser L."/>
            <person name="Markowitz V."/>
            <person name="Cheng J.-F."/>
            <person name="Hugenholtz P."/>
            <person name="Woyke T."/>
            <person name="Wu D."/>
            <person name="Tindall B."/>
            <person name="Pomrenke H."/>
            <person name="Brambilla E."/>
            <person name="Klenk H.-P."/>
            <person name="Eisen J.A."/>
        </authorList>
    </citation>
    <scope>NUCLEOTIDE SEQUENCE [LARGE SCALE GENOMIC DNA]</scope>
    <source>
        <strain evidence="7">ATCC BAA-1392 / DSM 18658 / VKM B-2454 / MOB10</strain>
    </source>
</reference>
<gene>
    <name evidence="6" type="ordered locus">Sinac_4733</name>
</gene>
<keyword evidence="2" id="KW-0808">Transferase</keyword>
<dbReference type="PANTHER" id="PTHR43464:SF19">
    <property type="entry name" value="UBIQUINONE BIOSYNTHESIS O-METHYLTRANSFERASE, MITOCHONDRIAL"/>
    <property type="match status" value="1"/>
</dbReference>
<organism evidence="6 7">
    <name type="scientific">Singulisphaera acidiphila (strain ATCC BAA-1392 / DSM 18658 / VKM B-2454 / MOB10)</name>
    <dbReference type="NCBI Taxonomy" id="886293"/>
    <lineage>
        <taxon>Bacteria</taxon>
        <taxon>Pseudomonadati</taxon>
        <taxon>Planctomycetota</taxon>
        <taxon>Planctomycetia</taxon>
        <taxon>Isosphaerales</taxon>
        <taxon>Isosphaeraceae</taxon>
        <taxon>Singulisphaera</taxon>
    </lineage>
</organism>
<feature type="domain" description="Methyltransferase type 11" evidence="5">
    <location>
        <begin position="42"/>
        <end position="131"/>
    </location>
</feature>
<keyword evidence="6" id="KW-0830">Ubiquinone</keyword>
<keyword evidence="7" id="KW-1185">Reference proteome</keyword>
<dbReference type="STRING" id="886293.Sinac_4733"/>
<dbReference type="Pfam" id="PF08241">
    <property type="entry name" value="Methyltransf_11"/>
    <property type="match status" value="1"/>
</dbReference>
<dbReference type="GO" id="GO:0008757">
    <property type="term" value="F:S-adenosylmethionine-dependent methyltransferase activity"/>
    <property type="evidence" value="ECO:0007669"/>
    <property type="project" value="InterPro"/>
</dbReference>
<dbReference type="GO" id="GO:0032259">
    <property type="term" value="P:methylation"/>
    <property type="evidence" value="ECO:0007669"/>
    <property type="project" value="UniProtKB-KW"/>
</dbReference>
<dbReference type="Proteomes" id="UP000010798">
    <property type="component" value="Chromosome"/>
</dbReference>
<dbReference type="EMBL" id="CP003364">
    <property type="protein sequence ID" value="AGA28904.1"/>
    <property type="molecule type" value="Genomic_DNA"/>
</dbReference>
<dbReference type="eggNOG" id="COG2226">
    <property type="taxonomic scope" value="Bacteria"/>
</dbReference>
<evidence type="ECO:0000256" key="1">
    <source>
        <dbReference type="ARBA" id="ARBA00022603"/>
    </source>
</evidence>
<dbReference type="CDD" id="cd02440">
    <property type="entry name" value="AdoMet_MTases"/>
    <property type="match status" value="1"/>
</dbReference>
<dbReference type="PANTHER" id="PTHR43464">
    <property type="entry name" value="METHYLTRANSFERASE"/>
    <property type="match status" value="1"/>
</dbReference>
<evidence type="ECO:0000259" key="5">
    <source>
        <dbReference type="Pfam" id="PF08241"/>
    </source>
</evidence>
<keyword evidence="3" id="KW-0949">S-adenosyl-L-methionine</keyword>
<evidence type="ECO:0000256" key="3">
    <source>
        <dbReference type="ARBA" id="ARBA00022691"/>
    </source>
</evidence>
<dbReference type="OrthoDB" id="9790457at2"/>
<dbReference type="InterPro" id="IPR029063">
    <property type="entry name" value="SAM-dependent_MTases_sf"/>
</dbReference>
<evidence type="ECO:0000313" key="7">
    <source>
        <dbReference type="Proteomes" id="UP000010798"/>
    </source>
</evidence>
<evidence type="ECO:0000313" key="6">
    <source>
        <dbReference type="EMBL" id="AGA28904.1"/>
    </source>
</evidence>
<dbReference type="InterPro" id="IPR013216">
    <property type="entry name" value="Methyltransf_11"/>
</dbReference>
<dbReference type="HOGENOM" id="CLU_082726_0_1_0"/>
<feature type="region of interest" description="Disordered" evidence="4">
    <location>
        <begin position="246"/>
        <end position="265"/>
    </location>
</feature>
<proteinExistence type="predicted"/>
<keyword evidence="1 6" id="KW-0489">Methyltransferase</keyword>
<dbReference type="RefSeq" id="WP_015248018.1">
    <property type="nucleotide sequence ID" value="NC_019892.1"/>
</dbReference>
<dbReference type="SUPFAM" id="SSF53335">
    <property type="entry name" value="S-adenosyl-L-methionine-dependent methyltransferases"/>
    <property type="match status" value="1"/>
</dbReference>